<reference evidence="1 2" key="1">
    <citation type="journal article" date="2020" name="ISME J.">
        <title>Uncovering the hidden diversity of litter-decomposition mechanisms in mushroom-forming fungi.</title>
        <authorList>
            <person name="Floudas D."/>
            <person name="Bentzer J."/>
            <person name="Ahren D."/>
            <person name="Johansson T."/>
            <person name="Persson P."/>
            <person name="Tunlid A."/>
        </authorList>
    </citation>
    <scope>NUCLEOTIDE SEQUENCE [LARGE SCALE GENOMIC DNA]</scope>
    <source>
        <strain evidence="1 2">CBS 101986</strain>
    </source>
</reference>
<accession>A0A8H5B2R9</accession>
<dbReference type="AlphaFoldDB" id="A0A8H5B2R9"/>
<evidence type="ECO:0000313" key="1">
    <source>
        <dbReference type="EMBL" id="KAF5315510.1"/>
    </source>
</evidence>
<sequence length="374" mass="42535">MSSPLLPLEMFLYIVRQVTCDRTLCALSLCCRAFRDDAQRTLFYHPRVRSSYPPARQAAFINAIISSPNRLAPMVQNYTLAYFPTISRERINAALCAMSNLKQLGIWPTFQINAEDVTHWTCKLDLLDWGAYGSMYLASPDVLSAILQNQPSLKYLRAYGDTNPMDRVQRDPLWCPNLQGVGGLPSFVNLVLCDGRPIHNVHWFNFPGCQFMVPAIDDITLRQSPHSLGTVKYFSFMLHFDMPDQAFLRHMHSLILIDNIVVCASDGEMADRLDFLTNVPGLQRLILTGSVLLDCPDACAESYMISARRAFSLCNNLRYIDIRHDPSGRTFYRFFPPSTTSGHREMEVTTVGEDEVYAWQVMDFSLVNEDFLAE</sequence>
<dbReference type="Proteomes" id="UP000567179">
    <property type="component" value="Unassembled WGS sequence"/>
</dbReference>
<gene>
    <name evidence="1" type="ORF">D9619_007575</name>
</gene>
<keyword evidence="2" id="KW-1185">Reference proteome</keyword>
<evidence type="ECO:0000313" key="2">
    <source>
        <dbReference type="Proteomes" id="UP000567179"/>
    </source>
</evidence>
<protein>
    <recommendedName>
        <fullName evidence="3">F-box domain-containing protein</fullName>
    </recommendedName>
</protein>
<proteinExistence type="predicted"/>
<name>A0A8H5B2R9_9AGAR</name>
<organism evidence="1 2">
    <name type="scientific">Psilocybe cf. subviscida</name>
    <dbReference type="NCBI Taxonomy" id="2480587"/>
    <lineage>
        <taxon>Eukaryota</taxon>
        <taxon>Fungi</taxon>
        <taxon>Dikarya</taxon>
        <taxon>Basidiomycota</taxon>
        <taxon>Agaricomycotina</taxon>
        <taxon>Agaricomycetes</taxon>
        <taxon>Agaricomycetidae</taxon>
        <taxon>Agaricales</taxon>
        <taxon>Agaricineae</taxon>
        <taxon>Strophariaceae</taxon>
        <taxon>Psilocybe</taxon>
    </lineage>
</organism>
<dbReference type="OrthoDB" id="3232239at2759"/>
<evidence type="ECO:0008006" key="3">
    <source>
        <dbReference type="Google" id="ProtNLM"/>
    </source>
</evidence>
<dbReference type="EMBL" id="JAACJJ010000043">
    <property type="protein sequence ID" value="KAF5315510.1"/>
    <property type="molecule type" value="Genomic_DNA"/>
</dbReference>
<comment type="caution">
    <text evidence="1">The sequence shown here is derived from an EMBL/GenBank/DDBJ whole genome shotgun (WGS) entry which is preliminary data.</text>
</comment>